<proteinExistence type="predicted"/>
<feature type="domain" description="THIF-type NAD/FAD binding fold" evidence="6">
    <location>
        <begin position="354"/>
        <end position="567"/>
    </location>
</feature>
<dbReference type="GO" id="GO:0061504">
    <property type="term" value="P:cyclic threonylcarbamoyladenosine biosynthetic process"/>
    <property type="evidence" value="ECO:0007669"/>
    <property type="project" value="TreeGrafter"/>
</dbReference>
<dbReference type="EMBL" id="AP018227">
    <property type="protein sequence ID" value="BAY84683.1"/>
    <property type="molecule type" value="Genomic_DNA"/>
</dbReference>
<evidence type="ECO:0000313" key="9">
    <source>
        <dbReference type="Proteomes" id="UP000218418"/>
    </source>
</evidence>
<dbReference type="GO" id="GO:0008237">
    <property type="term" value="F:metallopeptidase activity"/>
    <property type="evidence" value="ECO:0007669"/>
    <property type="project" value="UniProtKB-KW"/>
</dbReference>
<dbReference type="InterPro" id="IPR028090">
    <property type="entry name" value="JAB_dom_prok"/>
</dbReference>
<dbReference type="GO" id="GO:0061503">
    <property type="term" value="F:tRNA threonylcarbamoyladenosine dehydratase"/>
    <property type="evidence" value="ECO:0007669"/>
    <property type="project" value="TreeGrafter"/>
</dbReference>
<name>A0A1Z4LTX5_9CYAN</name>
<dbReference type="InterPro" id="IPR000594">
    <property type="entry name" value="ThiF_NAD_FAD-bd"/>
</dbReference>
<organism evidence="8 9">
    <name type="scientific">Calothrix parasitica NIES-267</name>
    <dbReference type="NCBI Taxonomy" id="1973488"/>
    <lineage>
        <taxon>Bacteria</taxon>
        <taxon>Bacillati</taxon>
        <taxon>Cyanobacteriota</taxon>
        <taxon>Cyanophyceae</taxon>
        <taxon>Nostocales</taxon>
        <taxon>Calotrichaceae</taxon>
        <taxon>Calothrix</taxon>
    </lineage>
</organism>
<dbReference type="Gene3D" id="3.40.140.10">
    <property type="entry name" value="Cytidine Deaminase, domain 2"/>
    <property type="match status" value="1"/>
</dbReference>
<dbReference type="SUPFAM" id="SSF102712">
    <property type="entry name" value="JAB1/MPN domain"/>
    <property type="match status" value="1"/>
</dbReference>
<dbReference type="InterPro" id="IPR045886">
    <property type="entry name" value="ThiF/MoeB/HesA"/>
</dbReference>
<dbReference type="GO" id="GO:0008641">
    <property type="term" value="F:ubiquitin-like modifier activating enzyme activity"/>
    <property type="evidence" value="ECO:0007669"/>
    <property type="project" value="InterPro"/>
</dbReference>
<dbReference type="Pfam" id="PF14464">
    <property type="entry name" value="Prok-JAB"/>
    <property type="match status" value="1"/>
</dbReference>
<dbReference type="AlphaFoldDB" id="A0A1Z4LTX5"/>
<protein>
    <submittedName>
        <fullName evidence="8">ThiF family protein</fullName>
    </submittedName>
</protein>
<evidence type="ECO:0000256" key="1">
    <source>
        <dbReference type="ARBA" id="ARBA00022670"/>
    </source>
</evidence>
<dbReference type="Gene3D" id="3.40.50.720">
    <property type="entry name" value="NAD(P)-binding Rossmann-like Domain"/>
    <property type="match status" value="1"/>
</dbReference>
<feature type="domain" description="JAB" evidence="7">
    <location>
        <begin position="26"/>
        <end position="116"/>
    </location>
</feature>
<dbReference type="PANTHER" id="PTHR43267">
    <property type="entry name" value="TRNA THREONYLCARBAMOYLADENOSINE DEHYDRATASE"/>
    <property type="match status" value="1"/>
</dbReference>
<evidence type="ECO:0000259" key="6">
    <source>
        <dbReference type="Pfam" id="PF00899"/>
    </source>
</evidence>
<keyword evidence="3" id="KW-0378">Hydrolase</keyword>
<sequence>MLTNLPQSNKLQISKECLQDINKYIASHSPERGGALLGPVGKPIITDIIPDPQAQTTGASYLPSRQLTERVQQVEKRGQLEFKGVIHSHPGSLDRPSEPDKNAFDEGLKINPHMEYFVAPIVTMHHNPKRLKFWLGKNQSRDHELPLGNGKISFYVAYRSPQKGIILKTPMIEEISEEELTKILPEQPSVLNSASEIARMQLQKDLETICLSFGSNKDPEFFWTEIEAGIPILAGRVILKGDLELLFLINESYPDTPPNVLMTSPEGETEELQIPWSLEIDKSERLVTALREVIKGHPPYRKVYGPERKIALTTDKNRAGLAGWLGFISGSDPDNTAAKIQSGLFARSQGILSNHITSKRVLIVGTGSVGSYCAEQLTRSGVGAFTLIDPDIVEIANLCRTTYTINHLGRSKVEALAGQLLNINPLVEITLQKKSLSDFEAASLGALVEQADLVIATTDDPKAQRILNRFAYFHKKPALFVGLYKGASGGEVIFTVPERTSCYFCASKFRHTEENMAAASRDVDYGTGRLMSEVALATDIHHVTSVAVKMALSLLLPEDAQVKLKGFLNPQIDSAQNFLTLSMVPNYLFYPQVFGDTPGQYAYQSVWLKPQRHEECPVCGNIHNRVDPYTIPLQKPALSNIARLTDKGQP</sequence>
<accession>A0A1Z4LTX5</accession>
<dbReference type="PANTHER" id="PTHR43267:SF1">
    <property type="entry name" value="TRNA THREONYLCARBAMOYLADENOSINE DEHYDRATASE"/>
    <property type="match status" value="1"/>
</dbReference>
<keyword evidence="2" id="KW-0479">Metal-binding</keyword>
<evidence type="ECO:0000256" key="3">
    <source>
        <dbReference type="ARBA" id="ARBA00022801"/>
    </source>
</evidence>
<evidence type="ECO:0000313" key="8">
    <source>
        <dbReference type="EMBL" id="BAY84683.1"/>
    </source>
</evidence>
<evidence type="ECO:0000259" key="7">
    <source>
        <dbReference type="Pfam" id="PF14464"/>
    </source>
</evidence>
<reference evidence="8 9" key="1">
    <citation type="submission" date="2017-06" db="EMBL/GenBank/DDBJ databases">
        <title>Genome sequencing of cyanobaciteial culture collection at National Institute for Environmental Studies (NIES).</title>
        <authorList>
            <person name="Hirose Y."/>
            <person name="Shimura Y."/>
            <person name="Fujisawa T."/>
            <person name="Nakamura Y."/>
            <person name="Kawachi M."/>
        </authorList>
    </citation>
    <scope>NUCLEOTIDE SEQUENCE [LARGE SCALE GENOMIC DNA]</scope>
    <source>
        <strain evidence="8 9">NIES-267</strain>
    </source>
</reference>
<keyword evidence="1" id="KW-0645">Protease</keyword>
<gene>
    <name evidence="8" type="ORF">NIES267_41790</name>
</gene>
<dbReference type="SUPFAM" id="SSF69572">
    <property type="entry name" value="Activating enzymes of the ubiquitin-like proteins"/>
    <property type="match status" value="1"/>
</dbReference>
<dbReference type="Proteomes" id="UP000218418">
    <property type="component" value="Chromosome"/>
</dbReference>
<dbReference type="OrthoDB" id="2746358at2"/>
<evidence type="ECO:0000256" key="5">
    <source>
        <dbReference type="ARBA" id="ARBA00023049"/>
    </source>
</evidence>
<keyword evidence="4" id="KW-0862">Zinc</keyword>
<evidence type="ECO:0000256" key="2">
    <source>
        <dbReference type="ARBA" id="ARBA00022723"/>
    </source>
</evidence>
<keyword evidence="9" id="KW-1185">Reference proteome</keyword>
<dbReference type="InterPro" id="IPR035985">
    <property type="entry name" value="Ubiquitin-activating_enz"/>
</dbReference>
<keyword evidence="5" id="KW-0482">Metalloprotease</keyword>
<evidence type="ECO:0000256" key="4">
    <source>
        <dbReference type="ARBA" id="ARBA00022833"/>
    </source>
</evidence>
<dbReference type="GO" id="GO:0006508">
    <property type="term" value="P:proteolysis"/>
    <property type="evidence" value="ECO:0007669"/>
    <property type="project" value="UniProtKB-KW"/>
</dbReference>
<dbReference type="Pfam" id="PF00899">
    <property type="entry name" value="ThiF"/>
    <property type="match status" value="1"/>
</dbReference>
<dbReference type="GO" id="GO:0046872">
    <property type="term" value="F:metal ion binding"/>
    <property type="evidence" value="ECO:0007669"/>
    <property type="project" value="UniProtKB-KW"/>
</dbReference>